<keyword evidence="3" id="KW-1185">Reference proteome</keyword>
<dbReference type="AlphaFoldDB" id="A0A423VD44"/>
<dbReference type="SUPFAM" id="SSF89562">
    <property type="entry name" value="RraA-like"/>
    <property type="match status" value="1"/>
</dbReference>
<dbReference type="PANTHER" id="PTHR33254">
    <property type="entry name" value="4-HYDROXY-4-METHYL-2-OXOGLUTARATE ALDOLASE 3-RELATED"/>
    <property type="match status" value="1"/>
</dbReference>
<feature type="binding site" evidence="1">
    <location>
        <position position="155"/>
    </location>
    <ligand>
        <name>substrate</name>
    </ligand>
</feature>
<reference evidence="2 3" key="1">
    <citation type="submission" date="2015-09" db="EMBL/GenBank/DDBJ databases">
        <title>Host preference determinants of Valsa canker pathogens revealed by comparative genomics.</title>
        <authorList>
            <person name="Yin Z."/>
            <person name="Huang L."/>
        </authorList>
    </citation>
    <scope>NUCLEOTIDE SEQUENCE [LARGE SCALE GENOMIC DNA]</scope>
    <source>
        <strain evidence="2 3">YSFL</strain>
    </source>
</reference>
<evidence type="ECO:0000313" key="3">
    <source>
        <dbReference type="Proteomes" id="UP000284375"/>
    </source>
</evidence>
<dbReference type="GO" id="GO:0047443">
    <property type="term" value="F:4-hydroxy-4-methyl-2-oxoglutarate aldolase activity"/>
    <property type="evidence" value="ECO:0007669"/>
    <property type="project" value="TreeGrafter"/>
</dbReference>
<dbReference type="Proteomes" id="UP000284375">
    <property type="component" value="Unassembled WGS sequence"/>
</dbReference>
<dbReference type="InterPro" id="IPR005493">
    <property type="entry name" value="RraA/RraA-like"/>
</dbReference>
<dbReference type="CDD" id="cd16841">
    <property type="entry name" value="RraA_family"/>
    <property type="match status" value="1"/>
</dbReference>
<dbReference type="Pfam" id="PF03737">
    <property type="entry name" value="RraA-like"/>
    <property type="match status" value="1"/>
</dbReference>
<dbReference type="OrthoDB" id="1476984at2759"/>
<proteinExistence type="predicted"/>
<name>A0A423VD44_CYTCH</name>
<accession>A0A423VD44</accession>
<evidence type="ECO:0000313" key="2">
    <source>
        <dbReference type="EMBL" id="ROV88909.1"/>
    </source>
</evidence>
<sequence length="269" mass="28590">MSLSAPFLPIPRSVVAGRAAAIAKAAADASGLGPVGELISRLRVFSTCDVGDALIRLGDKRAGILHGINLRTPAATNGTSPKICGPAVTVRMSNYGGALGRAMKPMVEYNERGKVMVIETPDGKAGKVSACWGALESARAKVLRAEGVIVSGNMRQVSDCHKIGFPVFSRGTAMLGTRQFMRLAKINDRISISGVDIHAGDIVLADEHGAVVVRRKRLQEVIDLCEYGAKHDKMVMEAINKGATMREATQHARMELGPHPLEIVGPHEP</sequence>
<dbReference type="EMBL" id="LJZO01000062">
    <property type="protein sequence ID" value="ROV88909.1"/>
    <property type="molecule type" value="Genomic_DNA"/>
</dbReference>
<evidence type="ECO:0000256" key="1">
    <source>
        <dbReference type="PIRSR" id="PIRSR605493-1"/>
    </source>
</evidence>
<organism evidence="2 3">
    <name type="scientific">Cytospora chrysosperma</name>
    <name type="common">Cytospora canker fungus</name>
    <name type="synonym">Sphaeria chrysosperma</name>
    <dbReference type="NCBI Taxonomy" id="252740"/>
    <lineage>
        <taxon>Eukaryota</taxon>
        <taxon>Fungi</taxon>
        <taxon>Dikarya</taxon>
        <taxon>Ascomycota</taxon>
        <taxon>Pezizomycotina</taxon>
        <taxon>Sordariomycetes</taxon>
        <taxon>Sordariomycetidae</taxon>
        <taxon>Diaporthales</taxon>
        <taxon>Cytosporaceae</taxon>
        <taxon>Cytospora</taxon>
    </lineage>
</organism>
<comment type="caution">
    <text evidence="2">The sequence shown here is derived from an EMBL/GenBank/DDBJ whole genome shotgun (WGS) entry which is preliminary data.</text>
</comment>
<dbReference type="STRING" id="252740.A0A423VD44"/>
<dbReference type="PANTHER" id="PTHR33254:SF4">
    <property type="entry name" value="4-HYDROXY-4-METHYL-2-OXOGLUTARATE ALDOLASE 3-RELATED"/>
    <property type="match status" value="1"/>
</dbReference>
<dbReference type="GO" id="GO:0008948">
    <property type="term" value="F:oxaloacetate decarboxylase activity"/>
    <property type="evidence" value="ECO:0007669"/>
    <property type="project" value="TreeGrafter"/>
</dbReference>
<gene>
    <name evidence="2" type="ORF">VSDG_08934</name>
</gene>
<protein>
    <submittedName>
        <fullName evidence="2">Uncharacterized protein</fullName>
    </submittedName>
</protein>
<dbReference type="InterPro" id="IPR036704">
    <property type="entry name" value="RraA/RraA-like_sf"/>
</dbReference>
<dbReference type="Gene3D" id="3.50.30.40">
    <property type="entry name" value="Ribonuclease E inhibitor RraA/RraA-like"/>
    <property type="match status" value="1"/>
</dbReference>